<dbReference type="PANTHER" id="PTHR43080">
    <property type="entry name" value="CBS DOMAIN-CONTAINING PROTEIN CBSX3, MITOCHONDRIAL"/>
    <property type="match status" value="1"/>
</dbReference>
<name>A0AAV2YR35_9STRA</name>
<dbReference type="SUPFAM" id="SSF54631">
    <property type="entry name" value="CBS-domain pair"/>
    <property type="match status" value="2"/>
</dbReference>
<proteinExistence type="predicted"/>
<keyword evidence="1 2" id="KW-0129">CBS domain</keyword>
<dbReference type="Proteomes" id="UP001146120">
    <property type="component" value="Unassembled WGS sequence"/>
</dbReference>
<dbReference type="InterPro" id="IPR051257">
    <property type="entry name" value="Diverse_CBS-Domain"/>
</dbReference>
<dbReference type="PROSITE" id="PS51371">
    <property type="entry name" value="CBS"/>
    <property type="match status" value="2"/>
</dbReference>
<feature type="domain" description="CBS" evidence="3">
    <location>
        <begin position="100"/>
        <end position="179"/>
    </location>
</feature>
<evidence type="ECO:0000256" key="1">
    <source>
        <dbReference type="ARBA" id="ARBA00023122"/>
    </source>
</evidence>
<dbReference type="Pfam" id="PF00571">
    <property type="entry name" value="CBS"/>
    <property type="match status" value="2"/>
</dbReference>
<reference evidence="4" key="2">
    <citation type="journal article" date="2023" name="Microbiol Resour">
        <title>Decontamination and Annotation of the Draft Genome Sequence of the Oomycete Lagenidium giganteum ARSEF 373.</title>
        <authorList>
            <person name="Morgan W.R."/>
            <person name="Tartar A."/>
        </authorList>
    </citation>
    <scope>NUCLEOTIDE SEQUENCE</scope>
    <source>
        <strain evidence="4">ARSEF 373</strain>
    </source>
</reference>
<gene>
    <name evidence="4" type="ORF">N0F65_006506</name>
</gene>
<feature type="domain" description="CBS" evidence="3">
    <location>
        <begin position="31"/>
        <end position="89"/>
    </location>
</feature>
<accession>A0AAV2YR35</accession>
<reference evidence="4" key="1">
    <citation type="submission" date="2022-11" db="EMBL/GenBank/DDBJ databases">
        <authorList>
            <person name="Morgan W.R."/>
            <person name="Tartar A."/>
        </authorList>
    </citation>
    <scope>NUCLEOTIDE SEQUENCE</scope>
    <source>
        <strain evidence="4">ARSEF 373</strain>
    </source>
</reference>
<dbReference type="InterPro" id="IPR046342">
    <property type="entry name" value="CBS_dom_sf"/>
</dbReference>
<evidence type="ECO:0000259" key="3">
    <source>
        <dbReference type="PROSITE" id="PS51371"/>
    </source>
</evidence>
<dbReference type="Gene3D" id="3.10.580.10">
    <property type="entry name" value="CBS-domain"/>
    <property type="match status" value="1"/>
</dbReference>
<dbReference type="InterPro" id="IPR000644">
    <property type="entry name" value="CBS_dom"/>
</dbReference>
<evidence type="ECO:0000313" key="5">
    <source>
        <dbReference type="Proteomes" id="UP001146120"/>
    </source>
</evidence>
<evidence type="ECO:0000313" key="4">
    <source>
        <dbReference type="EMBL" id="DAZ96460.1"/>
    </source>
</evidence>
<sequence length="334" mass="36577">MLARTFRVLQRRCISSTRPLMGGQTLVSNVVSSATVPTIDHLMSVDRALKVMAEAHVDALPVTKNAKCVGVFTEHDYFDKVLSEDHSATLGSPVEEAATMGPNLVVAHPEDTVDQCLEVMTNKASLFEKLAFQQCMILIFLLMLFQNLKALPVVEHDGHVLGTVSRSALTRELFFDRETQMMASQAIFSEPSHFPENATLPDGSIHDELTASNQTMSQLYDAIQEDLKSHMSMDSPAPTPLGVEPALEELAAEAFSESSAFPELTPAEDRFLCQEAATTVTPKMASDVFTMADAQQAKFAEAQMELLGKIDYFSEPSDFPECTPVEEVIQVGAK</sequence>
<organism evidence="4 5">
    <name type="scientific">Lagenidium giganteum</name>
    <dbReference type="NCBI Taxonomy" id="4803"/>
    <lineage>
        <taxon>Eukaryota</taxon>
        <taxon>Sar</taxon>
        <taxon>Stramenopiles</taxon>
        <taxon>Oomycota</taxon>
        <taxon>Peronosporomycetes</taxon>
        <taxon>Pythiales</taxon>
        <taxon>Pythiaceae</taxon>
    </lineage>
</organism>
<dbReference type="AlphaFoldDB" id="A0AAV2YR35"/>
<dbReference type="PANTHER" id="PTHR43080:SF2">
    <property type="entry name" value="CBS DOMAIN-CONTAINING PROTEIN"/>
    <property type="match status" value="1"/>
</dbReference>
<evidence type="ECO:0000256" key="2">
    <source>
        <dbReference type="PROSITE-ProRule" id="PRU00703"/>
    </source>
</evidence>
<protein>
    <recommendedName>
        <fullName evidence="3">CBS domain-containing protein</fullName>
    </recommendedName>
</protein>
<keyword evidence="5" id="KW-1185">Reference proteome</keyword>
<comment type="caution">
    <text evidence="4">The sequence shown here is derived from an EMBL/GenBank/DDBJ whole genome shotgun (WGS) entry which is preliminary data.</text>
</comment>
<dbReference type="EMBL" id="DAKRPA010000167">
    <property type="protein sequence ID" value="DAZ96460.1"/>
    <property type="molecule type" value="Genomic_DNA"/>
</dbReference>